<accession>A0A8X6WM98</accession>
<dbReference type="InterPro" id="IPR008974">
    <property type="entry name" value="TRAF-like"/>
</dbReference>
<dbReference type="Gene3D" id="2.60.210.10">
    <property type="entry name" value="Apoptosis, Tumor Necrosis Factor Receptor Associated Protein 2, Chain A"/>
    <property type="match status" value="1"/>
</dbReference>
<name>A0A8X6WM98_9ARAC</name>
<proteinExistence type="predicted"/>
<reference evidence="1" key="1">
    <citation type="submission" date="2020-08" db="EMBL/GenBank/DDBJ databases">
        <title>Multicomponent nature underlies the extraordinary mechanical properties of spider dragline silk.</title>
        <authorList>
            <person name="Kono N."/>
            <person name="Nakamura H."/>
            <person name="Mori M."/>
            <person name="Yoshida Y."/>
            <person name="Ohtoshi R."/>
            <person name="Malay A.D."/>
            <person name="Moran D.A.P."/>
            <person name="Tomita M."/>
            <person name="Numata K."/>
            <person name="Arakawa K."/>
        </authorList>
    </citation>
    <scope>NUCLEOTIDE SEQUENCE</scope>
</reference>
<gene>
    <name evidence="1" type="primary">AVEN_176736_1</name>
    <name evidence="1" type="ORF">TNIN_398931</name>
</gene>
<dbReference type="EMBL" id="BMAV01000439">
    <property type="protein sequence ID" value="GFY37733.1"/>
    <property type="molecule type" value="Genomic_DNA"/>
</dbReference>
<evidence type="ECO:0000313" key="2">
    <source>
        <dbReference type="Proteomes" id="UP000886998"/>
    </source>
</evidence>
<dbReference type="OrthoDB" id="1883087at2759"/>
<protein>
    <submittedName>
        <fullName evidence="1">MATH domain-containing protein</fullName>
    </submittedName>
</protein>
<dbReference type="SUPFAM" id="SSF49599">
    <property type="entry name" value="TRAF domain-like"/>
    <property type="match status" value="1"/>
</dbReference>
<dbReference type="AlphaFoldDB" id="A0A8X6WM98"/>
<dbReference type="Proteomes" id="UP000886998">
    <property type="component" value="Unassembled WGS sequence"/>
</dbReference>
<organism evidence="1 2">
    <name type="scientific">Trichonephila inaurata madagascariensis</name>
    <dbReference type="NCBI Taxonomy" id="2747483"/>
    <lineage>
        <taxon>Eukaryota</taxon>
        <taxon>Metazoa</taxon>
        <taxon>Ecdysozoa</taxon>
        <taxon>Arthropoda</taxon>
        <taxon>Chelicerata</taxon>
        <taxon>Arachnida</taxon>
        <taxon>Araneae</taxon>
        <taxon>Araneomorphae</taxon>
        <taxon>Entelegynae</taxon>
        <taxon>Araneoidea</taxon>
        <taxon>Nephilidae</taxon>
        <taxon>Trichonephila</taxon>
        <taxon>Trichonephila inaurata</taxon>
    </lineage>
</organism>
<evidence type="ECO:0000313" key="1">
    <source>
        <dbReference type="EMBL" id="GFY37733.1"/>
    </source>
</evidence>
<keyword evidence="2" id="KW-1185">Reference proteome</keyword>
<comment type="caution">
    <text evidence="1">The sequence shown here is derived from an EMBL/GenBank/DDBJ whole genome shotgun (WGS) entry which is preliminary data.</text>
</comment>
<sequence>MAGNVEDCFIFTWNIENISFWPLEENEAIGSPPFIVDALKKTKWQLCFYPSVSFSIFKPTVQIYLKRLEDREVPSPIKVKHEFSFFSEKKLLIKCEPLVETFETFGCTDLGLFLEKEIFLVKGTNNLLQDNLTICCKIWKCDGDMVKSVEYVARTRMGVERRSFDWDVEQFAFGSQKKAPQYPIIFRR</sequence>